<name>A0A151JTK0_9HYME</name>
<evidence type="ECO:0000313" key="2">
    <source>
        <dbReference type="Proteomes" id="UP000078541"/>
    </source>
</evidence>
<dbReference type="AlphaFoldDB" id="A0A151JTK0"/>
<organism evidence="1 2">
    <name type="scientific">Trachymyrmex septentrionalis</name>
    <dbReference type="NCBI Taxonomy" id="34720"/>
    <lineage>
        <taxon>Eukaryota</taxon>
        <taxon>Metazoa</taxon>
        <taxon>Ecdysozoa</taxon>
        <taxon>Arthropoda</taxon>
        <taxon>Hexapoda</taxon>
        <taxon>Insecta</taxon>
        <taxon>Pterygota</taxon>
        <taxon>Neoptera</taxon>
        <taxon>Endopterygota</taxon>
        <taxon>Hymenoptera</taxon>
        <taxon>Apocrita</taxon>
        <taxon>Aculeata</taxon>
        <taxon>Formicoidea</taxon>
        <taxon>Formicidae</taxon>
        <taxon>Myrmicinae</taxon>
        <taxon>Trachymyrmex</taxon>
    </lineage>
</organism>
<keyword evidence="2" id="KW-1185">Reference proteome</keyword>
<proteinExistence type="predicted"/>
<protein>
    <submittedName>
        <fullName evidence="1">Uncharacterized protein</fullName>
    </submittedName>
</protein>
<sequence length="288" mass="32804">MVDHRANVEDIANVVEHIRNVDPEQFANIRDEMFEEMDVDFEEIMDQDSDEKVLSDDTGYVSDCGVSDLNEHDTDYAENFVPSTEIRALNGHTKHCMIQCYYTMGSALNVCATYMIRLADIDVVGIQVATLVECFAWLQRCDECIERLEEFCRAKRPRIAVGHRQSMVARIARLAGAKTQLERRFVHVGGEYASRDERSLVWREIDAAFESRISTGAVVNVDYIEQRQFLEDAKEIVLERDTVERHGNAKVNTAFNGEFMTNNKHANVTSGGLTRLFSFIEISNSSKN</sequence>
<dbReference type="EMBL" id="KQ981885">
    <property type="protein sequence ID" value="KYN33870.1"/>
    <property type="molecule type" value="Genomic_DNA"/>
</dbReference>
<evidence type="ECO:0000313" key="1">
    <source>
        <dbReference type="EMBL" id="KYN33870.1"/>
    </source>
</evidence>
<reference evidence="1 2" key="1">
    <citation type="submission" date="2016-03" db="EMBL/GenBank/DDBJ databases">
        <title>Trachymyrmex septentrionalis WGS genome.</title>
        <authorList>
            <person name="Nygaard S."/>
            <person name="Hu H."/>
            <person name="Boomsma J."/>
            <person name="Zhang G."/>
        </authorList>
    </citation>
    <scope>NUCLEOTIDE SEQUENCE [LARGE SCALE GENOMIC DNA]</scope>
    <source>
        <strain evidence="1">Tsep2-gDNA-1</strain>
        <tissue evidence="1">Whole body</tissue>
    </source>
</reference>
<accession>A0A151JTK0</accession>
<dbReference type="Proteomes" id="UP000078541">
    <property type="component" value="Unassembled WGS sequence"/>
</dbReference>
<gene>
    <name evidence="1" type="ORF">ALC56_11842</name>
</gene>